<dbReference type="AlphaFoldDB" id="A0A937RK95"/>
<dbReference type="Pfam" id="PF08544">
    <property type="entry name" value="GHMP_kinases_C"/>
    <property type="match status" value="1"/>
</dbReference>
<evidence type="ECO:0000256" key="4">
    <source>
        <dbReference type="ARBA" id="ARBA00017858"/>
    </source>
</evidence>
<dbReference type="PRINTS" id="PR00958">
    <property type="entry name" value="HOMSERKINASE"/>
</dbReference>
<dbReference type="SUPFAM" id="SSF55060">
    <property type="entry name" value="GHMP Kinase, C-terminal domain"/>
    <property type="match status" value="1"/>
</dbReference>
<evidence type="ECO:0000256" key="5">
    <source>
        <dbReference type="ARBA" id="ARBA00022605"/>
    </source>
</evidence>
<dbReference type="PROSITE" id="PS00627">
    <property type="entry name" value="GHMP_KINASES_ATP"/>
    <property type="match status" value="1"/>
</dbReference>
<sequence length="354" mass="35295">MTGVTDTPTGRGAAASSPSAGAAPTAGARVRVPATSANLGPGFDAFGLALGYYDEVEVALRRDGVSVRVEGAEQVATGEDNLVIRSIRATLDELGRPQPGLAVRCVNRVPHGRGLGSSAAAIVAGVAAAWALDTAAFLAGTDRPVPRGAAAFDRAAALRVATAIEGHPDNVAAALFGGFTVAWADTDGPLAYRAEPVADLRPVAFVPSARTSTAHSRGRLPEHVAHANAAFSAGRAGLLALALTQGDAPPPAPAGLAGPPRADAAARARLLLAATEDRLHQPYRLPAVPESAALIGRLRDAGVAAVLSGSGPTVLALALGGEQAAAAVGVAAPGFAVLPLAVDRDGVRVTPLVS</sequence>
<feature type="binding site" evidence="13">
    <location>
        <begin position="110"/>
        <end position="120"/>
    </location>
    <ligand>
        <name>ATP</name>
        <dbReference type="ChEBI" id="CHEBI:30616"/>
    </ligand>
</feature>
<keyword evidence="18" id="KW-1185">Reference proteome</keyword>
<dbReference type="EMBL" id="JAEACQ010000248">
    <property type="protein sequence ID" value="MBL7630409.1"/>
    <property type="molecule type" value="Genomic_DNA"/>
</dbReference>
<dbReference type="InterPro" id="IPR020568">
    <property type="entry name" value="Ribosomal_Su5_D2-typ_SF"/>
</dbReference>
<comment type="caution">
    <text evidence="17">The sequence shown here is derived from an EMBL/GenBank/DDBJ whole genome shotgun (WGS) entry which is preliminary data.</text>
</comment>
<feature type="compositionally biased region" description="Low complexity" evidence="14">
    <location>
        <begin position="8"/>
        <end position="27"/>
    </location>
</feature>
<keyword evidence="5 13" id="KW-0028">Amino-acid biosynthesis</keyword>
<reference evidence="17" key="1">
    <citation type="submission" date="2020-12" db="EMBL/GenBank/DDBJ databases">
        <title>Genomic characterization of non-nitrogen-fixing Frankia strains.</title>
        <authorList>
            <person name="Carlos-Shanley C."/>
            <person name="Guerra T."/>
            <person name="Hahn D."/>
        </authorList>
    </citation>
    <scope>NUCLEOTIDE SEQUENCE</scope>
    <source>
        <strain evidence="17">CN6</strain>
    </source>
</reference>
<dbReference type="SUPFAM" id="SSF54211">
    <property type="entry name" value="Ribosomal protein S5 domain 2-like"/>
    <property type="match status" value="1"/>
</dbReference>
<dbReference type="EC" id="2.7.1.39" evidence="3 13"/>
<proteinExistence type="inferred from homology"/>
<evidence type="ECO:0000259" key="16">
    <source>
        <dbReference type="Pfam" id="PF08544"/>
    </source>
</evidence>
<dbReference type="Proteomes" id="UP000604475">
    <property type="component" value="Unassembled WGS sequence"/>
</dbReference>
<name>A0A937RK95_9ACTN</name>
<dbReference type="HAMAP" id="MF_00384">
    <property type="entry name" value="Homoser_kinase"/>
    <property type="match status" value="1"/>
</dbReference>
<evidence type="ECO:0000256" key="3">
    <source>
        <dbReference type="ARBA" id="ARBA00012078"/>
    </source>
</evidence>
<dbReference type="InterPro" id="IPR000870">
    <property type="entry name" value="Homoserine_kinase"/>
</dbReference>
<evidence type="ECO:0000256" key="7">
    <source>
        <dbReference type="ARBA" id="ARBA00022697"/>
    </source>
</evidence>
<evidence type="ECO:0000256" key="2">
    <source>
        <dbReference type="ARBA" id="ARBA00007370"/>
    </source>
</evidence>
<keyword evidence="6 13" id="KW-0808">Transferase</keyword>
<keyword evidence="8 13" id="KW-0547">Nucleotide-binding</keyword>
<dbReference type="PIRSF" id="PIRSF000676">
    <property type="entry name" value="Homoser_kin"/>
    <property type="match status" value="1"/>
</dbReference>
<comment type="subcellular location">
    <subcellularLocation>
        <location evidence="13">Cytoplasm</location>
    </subcellularLocation>
</comment>
<feature type="domain" description="GHMP kinase C-terminal" evidence="16">
    <location>
        <begin position="268"/>
        <end position="327"/>
    </location>
</feature>
<evidence type="ECO:0000259" key="15">
    <source>
        <dbReference type="Pfam" id="PF00288"/>
    </source>
</evidence>
<evidence type="ECO:0000256" key="14">
    <source>
        <dbReference type="SAM" id="MobiDB-lite"/>
    </source>
</evidence>
<dbReference type="InterPro" id="IPR006203">
    <property type="entry name" value="GHMP_knse_ATP-bd_CS"/>
</dbReference>
<comment type="pathway">
    <text evidence="1 13">Amino-acid biosynthesis; L-threonine biosynthesis; L-threonine from L-aspartate: step 4/5.</text>
</comment>
<dbReference type="InterPro" id="IPR036554">
    <property type="entry name" value="GHMP_kinase_C_sf"/>
</dbReference>
<feature type="domain" description="GHMP kinase N-terminal" evidence="15">
    <location>
        <begin position="81"/>
        <end position="178"/>
    </location>
</feature>
<dbReference type="PANTHER" id="PTHR20861:SF1">
    <property type="entry name" value="HOMOSERINE KINASE"/>
    <property type="match status" value="1"/>
</dbReference>
<evidence type="ECO:0000256" key="13">
    <source>
        <dbReference type="HAMAP-Rule" id="MF_00384"/>
    </source>
</evidence>
<comment type="function">
    <text evidence="12 13">Catalyzes the ATP-dependent phosphorylation of L-homoserine to L-homoserine phosphate.</text>
</comment>
<evidence type="ECO:0000313" key="18">
    <source>
        <dbReference type="Proteomes" id="UP000604475"/>
    </source>
</evidence>
<keyword evidence="9 13" id="KW-0418">Kinase</keyword>
<gene>
    <name evidence="13" type="primary">thrB</name>
    <name evidence="17" type="ORF">I7412_25250</name>
</gene>
<dbReference type="PANTHER" id="PTHR20861">
    <property type="entry name" value="HOMOSERINE/4-DIPHOSPHOCYTIDYL-2-C-METHYL-D-ERYTHRITOL KINASE"/>
    <property type="match status" value="1"/>
</dbReference>
<keyword evidence="10 13" id="KW-0067">ATP-binding</keyword>
<dbReference type="Gene3D" id="3.30.70.890">
    <property type="entry name" value="GHMP kinase, C-terminal domain"/>
    <property type="match status" value="1"/>
</dbReference>
<dbReference type="InterPro" id="IPR014721">
    <property type="entry name" value="Ribsml_uS5_D2-typ_fold_subgr"/>
</dbReference>
<evidence type="ECO:0000256" key="8">
    <source>
        <dbReference type="ARBA" id="ARBA00022741"/>
    </source>
</evidence>
<dbReference type="GO" id="GO:0004413">
    <property type="term" value="F:homoserine kinase activity"/>
    <property type="evidence" value="ECO:0007669"/>
    <property type="project" value="UniProtKB-UniRule"/>
</dbReference>
<evidence type="ECO:0000256" key="11">
    <source>
        <dbReference type="ARBA" id="ARBA00049375"/>
    </source>
</evidence>
<comment type="similarity">
    <text evidence="2 13">Belongs to the GHMP kinase family. Homoserine kinase subfamily.</text>
</comment>
<evidence type="ECO:0000313" key="17">
    <source>
        <dbReference type="EMBL" id="MBL7630409.1"/>
    </source>
</evidence>
<evidence type="ECO:0000256" key="12">
    <source>
        <dbReference type="ARBA" id="ARBA00049954"/>
    </source>
</evidence>
<feature type="region of interest" description="Disordered" evidence="14">
    <location>
        <begin position="1"/>
        <end position="27"/>
    </location>
</feature>
<dbReference type="InterPro" id="IPR006204">
    <property type="entry name" value="GHMP_kinase_N_dom"/>
</dbReference>
<protein>
    <recommendedName>
        <fullName evidence="4 13">Homoserine kinase</fullName>
        <shortName evidence="13">HK</shortName>
        <shortName evidence="13">HSK</shortName>
        <ecNumber evidence="3 13">2.7.1.39</ecNumber>
    </recommendedName>
</protein>
<dbReference type="Gene3D" id="3.30.230.10">
    <property type="match status" value="1"/>
</dbReference>
<dbReference type="GO" id="GO:0005524">
    <property type="term" value="F:ATP binding"/>
    <property type="evidence" value="ECO:0007669"/>
    <property type="project" value="UniProtKB-UniRule"/>
</dbReference>
<accession>A0A937RK95</accession>
<evidence type="ECO:0000256" key="10">
    <source>
        <dbReference type="ARBA" id="ARBA00022840"/>
    </source>
</evidence>
<evidence type="ECO:0000256" key="1">
    <source>
        <dbReference type="ARBA" id="ARBA00005015"/>
    </source>
</evidence>
<organism evidence="17 18">
    <name type="scientific">Frankia nepalensis</name>
    <dbReference type="NCBI Taxonomy" id="1836974"/>
    <lineage>
        <taxon>Bacteria</taxon>
        <taxon>Bacillati</taxon>
        <taxon>Actinomycetota</taxon>
        <taxon>Actinomycetes</taxon>
        <taxon>Frankiales</taxon>
        <taxon>Frankiaceae</taxon>
        <taxon>Frankia</taxon>
    </lineage>
</organism>
<dbReference type="GO" id="GO:0005737">
    <property type="term" value="C:cytoplasm"/>
    <property type="evidence" value="ECO:0007669"/>
    <property type="project" value="UniProtKB-SubCell"/>
</dbReference>
<evidence type="ECO:0000256" key="6">
    <source>
        <dbReference type="ARBA" id="ARBA00022679"/>
    </source>
</evidence>
<dbReference type="InterPro" id="IPR013750">
    <property type="entry name" value="GHMP_kinase_C_dom"/>
</dbReference>
<dbReference type="Pfam" id="PF00288">
    <property type="entry name" value="GHMP_kinases_N"/>
    <property type="match status" value="1"/>
</dbReference>
<keyword evidence="13" id="KW-0963">Cytoplasm</keyword>
<comment type="catalytic activity">
    <reaction evidence="11 13">
        <text>L-homoserine + ATP = O-phospho-L-homoserine + ADP + H(+)</text>
        <dbReference type="Rhea" id="RHEA:13985"/>
        <dbReference type="ChEBI" id="CHEBI:15378"/>
        <dbReference type="ChEBI" id="CHEBI:30616"/>
        <dbReference type="ChEBI" id="CHEBI:57476"/>
        <dbReference type="ChEBI" id="CHEBI:57590"/>
        <dbReference type="ChEBI" id="CHEBI:456216"/>
        <dbReference type="EC" id="2.7.1.39"/>
    </reaction>
</comment>
<evidence type="ECO:0000256" key="9">
    <source>
        <dbReference type="ARBA" id="ARBA00022777"/>
    </source>
</evidence>
<keyword evidence="7 13" id="KW-0791">Threonine biosynthesis</keyword>
<dbReference type="GO" id="GO:0009088">
    <property type="term" value="P:threonine biosynthetic process"/>
    <property type="evidence" value="ECO:0007669"/>
    <property type="project" value="UniProtKB-UniRule"/>
</dbReference>
<dbReference type="RefSeq" id="WP_203002510.1">
    <property type="nucleotide sequence ID" value="NZ_JADWYU010000173.1"/>
</dbReference>